<organism evidence="4 5">
    <name type="scientific">Sulfitobacter brevis</name>
    <dbReference type="NCBI Taxonomy" id="74348"/>
    <lineage>
        <taxon>Bacteria</taxon>
        <taxon>Pseudomonadati</taxon>
        <taxon>Pseudomonadota</taxon>
        <taxon>Alphaproteobacteria</taxon>
        <taxon>Rhodobacterales</taxon>
        <taxon>Roseobacteraceae</taxon>
        <taxon>Sulfitobacter</taxon>
    </lineage>
</organism>
<name>A0A1I2AKI1_9RHOB</name>
<dbReference type="Gene3D" id="1.10.357.10">
    <property type="entry name" value="Tetracycline Repressor, domain 2"/>
    <property type="match status" value="1"/>
</dbReference>
<keyword evidence="2" id="KW-0804">Transcription</keyword>
<evidence type="ECO:0000256" key="2">
    <source>
        <dbReference type="ARBA" id="ARBA00023163"/>
    </source>
</evidence>
<accession>A0A1I2AKI1</accession>
<dbReference type="AlphaFoldDB" id="A0A1I2AKI1"/>
<reference evidence="5" key="1">
    <citation type="submission" date="2016-10" db="EMBL/GenBank/DDBJ databases">
        <authorList>
            <person name="Varghese N."/>
            <person name="Submissions S."/>
        </authorList>
    </citation>
    <scope>NUCLEOTIDE SEQUENCE [LARGE SCALE GENOMIC DNA]</scope>
    <source>
        <strain evidence="5">DSM 11443</strain>
    </source>
</reference>
<keyword evidence="5" id="KW-1185">Reference proteome</keyword>
<evidence type="ECO:0000256" key="1">
    <source>
        <dbReference type="ARBA" id="ARBA00023015"/>
    </source>
</evidence>
<evidence type="ECO:0000313" key="5">
    <source>
        <dbReference type="Proteomes" id="UP000198977"/>
    </source>
</evidence>
<protein>
    <submittedName>
        <fullName evidence="4">Transcriptional repressor C-terminal</fullName>
    </submittedName>
</protein>
<dbReference type="Pfam" id="PF16925">
    <property type="entry name" value="TetR_C_13"/>
    <property type="match status" value="1"/>
</dbReference>
<dbReference type="InterPro" id="IPR011075">
    <property type="entry name" value="TetR_C"/>
</dbReference>
<dbReference type="Proteomes" id="UP000198977">
    <property type="component" value="Unassembled WGS sequence"/>
</dbReference>
<dbReference type="InterPro" id="IPR036271">
    <property type="entry name" value="Tet_transcr_reg_TetR-rel_C_sf"/>
</dbReference>
<evidence type="ECO:0000259" key="3">
    <source>
        <dbReference type="Pfam" id="PF16925"/>
    </source>
</evidence>
<sequence length="87" mass="9432">MVVKLGSEVADLSDSMRETLNAGFTQLVDRIATLLEQGSADGTVRKFPDTLVTAQMLYAKWLGAAFLSKLSRSQTPLEQALAETTRA</sequence>
<evidence type="ECO:0000313" key="4">
    <source>
        <dbReference type="EMBL" id="SFE44269.1"/>
    </source>
</evidence>
<gene>
    <name evidence="4" type="ORF">SAMN04488523_107112</name>
</gene>
<dbReference type="STRING" id="74348.SAMN04488523_107112"/>
<feature type="domain" description="Tetracyclin repressor-like C-terminal" evidence="3">
    <location>
        <begin position="2"/>
        <end position="82"/>
    </location>
</feature>
<keyword evidence="1" id="KW-0805">Transcription regulation</keyword>
<dbReference type="SUPFAM" id="SSF48498">
    <property type="entry name" value="Tetracyclin repressor-like, C-terminal domain"/>
    <property type="match status" value="1"/>
</dbReference>
<dbReference type="EMBL" id="FOMW01000007">
    <property type="protein sequence ID" value="SFE44269.1"/>
    <property type="molecule type" value="Genomic_DNA"/>
</dbReference>
<proteinExistence type="predicted"/>